<dbReference type="SMART" id="SM00822">
    <property type="entry name" value="PKS_KR"/>
    <property type="match status" value="1"/>
</dbReference>
<dbReference type="PROSITE" id="PS00061">
    <property type="entry name" value="ADH_SHORT"/>
    <property type="match status" value="1"/>
</dbReference>
<gene>
    <name evidence="3" type="primary">fabG</name>
    <name evidence="3" type="ORF">PSU4_49170</name>
</gene>
<dbReference type="PANTHER" id="PTHR42760:SF78">
    <property type="entry name" value="3-OXOACYL-[ACYL-CARRIER-PROTEIN] REDUCTASE [NADH]"/>
    <property type="match status" value="1"/>
</dbReference>
<dbReference type="PRINTS" id="PR00080">
    <property type="entry name" value="SDRFAMILY"/>
</dbReference>
<dbReference type="InterPro" id="IPR020904">
    <property type="entry name" value="Sc_DH/Rdtase_CS"/>
</dbReference>
<sequence>MTSDTLRNWSNTGLARRLGAPRIPVLRRYSPGQPLLDGPALVTSVGGGRFAEPIAALVAETGATVVTETGDDKLAAVVLDLTGIATLSDLAAARRILTPAVRKLAPSGRVLLLGPDTPVSGDSRHSDYRHSQGSERAAVAQALDGLVRSIGKELRAGATANLLVVAPDATPAALDSTVRFFLSARSAYVDGQVVHLGAATDPAPDDVDPLRPLAGRVAVVTGAARGIGAAIADTLARDGATIVAVDIPAAGEGLTAVANRTGGTALQLDITAPDAAQRLLAHLKQRHGRVDLVVHNAGITRDKLLANMDDDRWDAVLAVNLGAQLTVNEALLAAPDLLGANARVVCVSSQSGIAGNRGQTNYAASKAGIIGMVRALAPRFAERGATINAVAPGFIETEMTARMPLGTREAGRRVNSLRQGGLPVDVAETIGWLGQASSGAVNGQVVRVCGQSMLGA</sequence>
<comment type="similarity">
    <text evidence="1">Belongs to the short-chain dehydrogenases/reductases (SDR) family.</text>
</comment>
<evidence type="ECO:0000313" key="3">
    <source>
        <dbReference type="EMBL" id="GEL25963.1"/>
    </source>
</evidence>
<dbReference type="EMBL" id="BJVJ01000069">
    <property type="protein sequence ID" value="GEL25963.1"/>
    <property type="molecule type" value="Genomic_DNA"/>
</dbReference>
<keyword evidence="4" id="KW-1185">Reference proteome</keyword>
<dbReference type="GO" id="GO:0016616">
    <property type="term" value="F:oxidoreductase activity, acting on the CH-OH group of donors, NAD or NADP as acceptor"/>
    <property type="evidence" value="ECO:0007669"/>
    <property type="project" value="UniProtKB-ARBA"/>
</dbReference>
<dbReference type="InterPro" id="IPR057326">
    <property type="entry name" value="KR_dom"/>
</dbReference>
<dbReference type="Proteomes" id="UP000321685">
    <property type="component" value="Unassembled WGS sequence"/>
</dbReference>
<reference evidence="3 4" key="1">
    <citation type="submission" date="2019-07" db="EMBL/GenBank/DDBJ databases">
        <title>Whole genome shotgun sequence of Pseudonocardia sulfidoxydans NBRC 16205.</title>
        <authorList>
            <person name="Hosoyama A."/>
            <person name="Uohara A."/>
            <person name="Ohji S."/>
            <person name="Ichikawa N."/>
        </authorList>
    </citation>
    <scope>NUCLEOTIDE SEQUENCE [LARGE SCALE GENOMIC DNA]</scope>
    <source>
        <strain evidence="3 4">NBRC 16205</strain>
    </source>
</reference>
<dbReference type="PANTHER" id="PTHR42760">
    <property type="entry name" value="SHORT-CHAIN DEHYDROGENASES/REDUCTASES FAMILY MEMBER"/>
    <property type="match status" value="1"/>
</dbReference>
<feature type="domain" description="Ketoreductase" evidence="2">
    <location>
        <begin position="216"/>
        <end position="398"/>
    </location>
</feature>
<dbReference type="Pfam" id="PF13561">
    <property type="entry name" value="adh_short_C2"/>
    <property type="match status" value="1"/>
</dbReference>
<protein>
    <submittedName>
        <fullName evidence="3">3-oxoacyl-ACP reductase</fullName>
    </submittedName>
</protein>
<evidence type="ECO:0000256" key="1">
    <source>
        <dbReference type="ARBA" id="ARBA00006484"/>
    </source>
</evidence>
<dbReference type="OrthoDB" id="9804774at2"/>
<organism evidence="3 4">
    <name type="scientific">Pseudonocardia sulfidoxydans NBRC 16205</name>
    <dbReference type="NCBI Taxonomy" id="1223511"/>
    <lineage>
        <taxon>Bacteria</taxon>
        <taxon>Bacillati</taxon>
        <taxon>Actinomycetota</taxon>
        <taxon>Actinomycetes</taxon>
        <taxon>Pseudonocardiales</taxon>
        <taxon>Pseudonocardiaceae</taxon>
        <taxon>Pseudonocardia</taxon>
    </lineage>
</organism>
<dbReference type="InterPro" id="IPR036291">
    <property type="entry name" value="NAD(P)-bd_dom_sf"/>
</dbReference>
<evidence type="ECO:0000313" key="4">
    <source>
        <dbReference type="Proteomes" id="UP000321685"/>
    </source>
</evidence>
<dbReference type="FunFam" id="3.40.50.720:FF:000338">
    <property type="entry name" value="3-oxoacyl-ACP reductase FabG"/>
    <property type="match status" value="1"/>
</dbReference>
<evidence type="ECO:0000259" key="2">
    <source>
        <dbReference type="SMART" id="SM00822"/>
    </source>
</evidence>
<dbReference type="RefSeq" id="WP_147113102.1">
    <property type="nucleotide sequence ID" value="NZ_BJVJ01000069.1"/>
</dbReference>
<dbReference type="PRINTS" id="PR00081">
    <property type="entry name" value="GDHRDH"/>
</dbReference>
<dbReference type="Gene3D" id="3.40.50.720">
    <property type="entry name" value="NAD(P)-binding Rossmann-like Domain"/>
    <property type="match status" value="2"/>
</dbReference>
<dbReference type="SUPFAM" id="SSF51735">
    <property type="entry name" value="NAD(P)-binding Rossmann-fold domains"/>
    <property type="match status" value="1"/>
</dbReference>
<accession>A0A511DNX6</accession>
<dbReference type="NCBIfam" id="NF006110">
    <property type="entry name" value="PRK08261.1"/>
    <property type="match status" value="1"/>
</dbReference>
<dbReference type="AlphaFoldDB" id="A0A511DNX6"/>
<comment type="caution">
    <text evidence="3">The sequence shown here is derived from an EMBL/GenBank/DDBJ whole genome shotgun (WGS) entry which is preliminary data.</text>
</comment>
<proteinExistence type="inferred from homology"/>
<dbReference type="InterPro" id="IPR002347">
    <property type="entry name" value="SDR_fam"/>
</dbReference>
<name>A0A511DNX6_9PSEU</name>